<feature type="transmembrane region" description="Helical" evidence="8">
    <location>
        <begin position="12"/>
        <end position="38"/>
    </location>
</feature>
<dbReference type="InterPro" id="IPR005467">
    <property type="entry name" value="His_kinase_dom"/>
</dbReference>
<keyword evidence="5" id="KW-0808">Transferase</keyword>
<dbReference type="EC" id="2.7.13.3" evidence="3"/>
<evidence type="ECO:0000256" key="3">
    <source>
        <dbReference type="ARBA" id="ARBA00012438"/>
    </source>
</evidence>
<dbReference type="RefSeq" id="WP_084888740.1">
    <property type="nucleotide sequence ID" value="NZ_NCVF01000026.1"/>
</dbReference>
<evidence type="ECO:0000313" key="10">
    <source>
        <dbReference type="EMBL" id="ORO91801.1"/>
    </source>
</evidence>
<dbReference type="InterPro" id="IPR036097">
    <property type="entry name" value="HisK_dim/P_sf"/>
</dbReference>
<evidence type="ECO:0000256" key="7">
    <source>
        <dbReference type="ARBA" id="ARBA00023012"/>
    </source>
</evidence>
<dbReference type="Gene3D" id="1.10.287.130">
    <property type="match status" value="1"/>
</dbReference>
<evidence type="ECO:0000313" key="11">
    <source>
        <dbReference type="Proteomes" id="UP000193929"/>
    </source>
</evidence>
<dbReference type="SUPFAM" id="SSF55874">
    <property type="entry name" value="ATPase domain of HSP90 chaperone/DNA topoisomerase II/histidine kinase"/>
    <property type="match status" value="1"/>
</dbReference>
<evidence type="ECO:0000256" key="2">
    <source>
        <dbReference type="ARBA" id="ARBA00004370"/>
    </source>
</evidence>
<name>A0A1X1JXR9_STRMT</name>
<keyword evidence="8" id="KW-0472">Membrane</keyword>
<dbReference type="SUPFAM" id="SSF47384">
    <property type="entry name" value="Homodimeric domain of signal transducing histidine kinase"/>
    <property type="match status" value="1"/>
</dbReference>
<accession>A0A1X1JXR9</accession>
<evidence type="ECO:0000256" key="4">
    <source>
        <dbReference type="ARBA" id="ARBA00022553"/>
    </source>
</evidence>
<sequence>MIKKNSTIRGRIIRTVLELVTGTLLSILLFFIFTYLLVFTGQLNVYDSKIEISVSDTSNLSDVVQAMNNSIFDYVVFNRKTGTIEEGNYQKKDLPAYREVFDKNESVSNSEVYYGYYANSEIVLTVRQPMIPEFVNPNLRHISFNLFSYLFFFVFETILLIWSLTRLIKEFSKNFLLIQKKALNMGQLTFKEKNIPAPIQEFDEILSVLYQKDDELTNLLKSERREKEDLSFQVGALAHDVKTPLTVLKGNLELLELTNLTVQQKEYTQSMNNSIVVFERYFSSMIDYSRLLIEDKDYGEQIHLSEFLSELSVEAKSVMNNAKVDFKIINTTKLIFFKGNRFNLNRALINILANAARYSSGEKKVTLTIIEETEYINFVVWNNGLPFTEQSLLNADKLFYTENKGRNNKHYGLGLAFAKQVATRHLGELFLSNPDRGGAQVTLLIKK</sequence>
<organism evidence="10 11">
    <name type="scientific">Streptococcus mitis</name>
    <dbReference type="NCBI Taxonomy" id="28037"/>
    <lineage>
        <taxon>Bacteria</taxon>
        <taxon>Bacillati</taxon>
        <taxon>Bacillota</taxon>
        <taxon>Bacilli</taxon>
        <taxon>Lactobacillales</taxon>
        <taxon>Streptococcaceae</taxon>
        <taxon>Streptococcus</taxon>
        <taxon>Streptococcus mitis group</taxon>
    </lineage>
</organism>
<dbReference type="SMART" id="SM00387">
    <property type="entry name" value="HATPase_c"/>
    <property type="match status" value="1"/>
</dbReference>
<dbReference type="GO" id="GO:0004721">
    <property type="term" value="F:phosphoprotein phosphatase activity"/>
    <property type="evidence" value="ECO:0007669"/>
    <property type="project" value="TreeGrafter"/>
</dbReference>
<feature type="transmembrane region" description="Helical" evidence="8">
    <location>
        <begin position="146"/>
        <end position="165"/>
    </location>
</feature>
<evidence type="ECO:0000256" key="8">
    <source>
        <dbReference type="SAM" id="Phobius"/>
    </source>
</evidence>
<protein>
    <recommendedName>
        <fullName evidence="3">histidine kinase</fullName>
        <ecNumber evidence="3">2.7.13.3</ecNumber>
    </recommendedName>
</protein>
<dbReference type="SMART" id="SM00388">
    <property type="entry name" value="HisKA"/>
    <property type="match status" value="1"/>
</dbReference>
<dbReference type="Pfam" id="PF02518">
    <property type="entry name" value="HATPase_c"/>
    <property type="match status" value="1"/>
</dbReference>
<dbReference type="Gene3D" id="3.30.565.10">
    <property type="entry name" value="Histidine kinase-like ATPase, C-terminal domain"/>
    <property type="match status" value="1"/>
</dbReference>
<dbReference type="AlphaFoldDB" id="A0A1X1JXR9"/>
<reference evidence="10 11" key="1">
    <citation type="journal article" date="2016" name="Eur. J. Clin. Microbiol. Infect. Dis.">
        <title>Whole genome sequencing as a tool for phylogenetic analysis of clinical strains of Mitis group streptococci.</title>
        <authorList>
            <person name="Rasmussen L.H."/>
            <person name="Dargis R."/>
            <person name="Hojholt K."/>
            <person name="Christensen J.J."/>
            <person name="Skovgaard O."/>
            <person name="Justesen U.S."/>
            <person name="Rosenvinge F.S."/>
            <person name="Moser C."/>
            <person name="Lukjancenko O."/>
            <person name="Rasmussen S."/>
            <person name="Nielsen X.C."/>
        </authorList>
    </citation>
    <scope>NUCLEOTIDE SEQUENCE [LARGE SCALE GENOMIC DNA]</scope>
    <source>
        <strain evidence="10 11">RH_50275_09</strain>
    </source>
</reference>
<dbReference type="InterPro" id="IPR003594">
    <property type="entry name" value="HATPase_dom"/>
</dbReference>
<keyword evidence="7" id="KW-0902">Two-component regulatory system</keyword>
<dbReference type="InterPro" id="IPR008358">
    <property type="entry name" value="Sig_transdc_His_kin/Pase_MprB"/>
</dbReference>
<dbReference type="PRINTS" id="PR01780">
    <property type="entry name" value="LANTIREGPROT"/>
</dbReference>
<evidence type="ECO:0000256" key="5">
    <source>
        <dbReference type="ARBA" id="ARBA00022679"/>
    </source>
</evidence>
<evidence type="ECO:0000256" key="6">
    <source>
        <dbReference type="ARBA" id="ARBA00022777"/>
    </source>
</evidence>
<dbReference type="EMBL" id="NCVF01000026">
    <property type="protein sequence ID" value="ORO91801.1"/>
    <property type="molecule type" value="Genomic_DNA"/>
</dbReference>
<dbReference type="PANTHER" id="PTHR45453">
    <property type="entry name" value="PHOSPHATE REGULON SENSOR PROTEIN PHOR"/>
    <property type="match status" value="1"/>
</dbReference>
<keyword evidence="6 10" id="KW-0418">Kinase</keyword>
<evidence type="ECO:0000256" key="1">
    <source>
        <dbReference type="ARBA" id="ARBA00000085"/>
    </source>
</evidence>
<dbReference type="Proteomes" id="UP000193929">
    <property type="component" value="Unassembled WGS sequence"/>
</dbReference>
<dbReference type="InterPro" id="IPR003661">
    <property type="entry name" value="HisK_dim/P_dom"/>
</dbReference>
<proteinExistence type="predicted"/>
<dbReference type="GO" id="GO:0005886">
    <property type="term" value="C:plasma membrane"/>
    <property type="evidence" value="ECO:0007669"/>
    <property type="project" value="TreeGrafter"/>
</dbReference>
<dbReference type="InterPro" id="IPR036890">
    <property type="entry name" value="HATPase_C_sf"/>
</dbReference>
<feature type="domain" description="Histidine kinase" evidence="9">
    <location>
        <begin position="236"/>
        <end position="447"/>
    </location>
</feature>
<gene>
    <name evidence="10" type="ORF">B7700_10280</name>
</gene>
<dbReference type="PANTHER" id="PTHR45453:SF1">
    <property type="entry name" value="PHOSPHATE REGULON SENSOR PROTEIN PHOR"/>
    <property type="match status" value="1"/>
</dbReference>
<dbReference type="GO" id="GO:0000155">
    <property type="term" value="F:phosphorelay sensor kinase activity"/>
    <property type="evidence" value="ECO:0007669"/>
    <property type="project" value="InterPro"/>
</dbReference>
<dbReference type="PROSITE" id="PS50109">
    <property type="entry name" value="HIS_KIN"/>
    <property type="match status" value="1"/>
</dbReference>
<comment type="caution">
    <text evidence="10">The sequence shown here is derived from an EMBL/GenBank/DDBJ whole genome shotgun (WGS) entry which is preliminary data.</text>
</comment>
<keyword evidence="4" id="KW-0597">Phosphoprotein</keyword>
<keyword evidence="8" id="KW-1133">Transmembrane helix</keyword>
<keyword evidence="8" id="KW-0812">Transmembrane</keyword>
<dbReference type="Pfam" id="PF00512">
    <property type="entry name" value="HisKA"/>
    <property type="match status" value="1"/>
</dbReference>
<evidence type="ECO:0000259" key="9">
    <source>
        <dbReference type="PROSITE" id="PS50109"/>
    </source>
</evidence>
<comment type="subcellular location">
    <subcellularLocation>
        <location evidence="2">Membrane</location>
    </subcellularLocation>
</comment>
<comment type="catalytic activity">
    <reaction evidence="1">
        <text>ATP + protein L-histidine = ADP + protein N-phospho-L-histidine.</text>
        <dbReference type="EC" id="2.7.13.3"/>
    </reaction>
</comment>
<dbReference type="InterPro" id="IPR050351">
    <property type="entry name" value="BphY/WalK/GraS-like"/>
</dbReference>
<dbReference type="GO" id="GO:0016036">
    <property type="term" value="P:cellular response to phosphate starvation"/>
    <property type="evidence" value="ECO:0007669"/>
    <property type="project" value="TreeGrafter"/>
</dbReference>